<evidence type="ECO:0000256" key="2">
    <source>
        <dbReference type="ARBA" id="ARBA00023125"/>
    </source>
</evidence>
<dbReference type="Pfam" id="PF07702">
    <property type="entry name" value="UTRA"/>
    <property type="match status" value="1"/>
</dbReference>
<keyword evidence="3" id="KW-0804">Transcription</keyword>
<protein>
    <submittedName>
        <fullName evidence="5">GntR family transcriptional regulator</fullName>
    </submittedName>
</protein>
<dbReference type="Gene3D" id="3.40.1410.10">
    <property type="entry name" value="Chorismate lyase-like"/>
    <property type="match status" value="1"/>
</dbReference>
<keyword evidence="6" id="KW-1185">Reference proteome</keyword>
<evidence type="ECO:0000256" key="1">
    <source>
        <dbReference type="ARBA" id="ARBA00023015"/>
    </source>
</evidence>
<dbReference type="SUPFAM" id="SSF64288">
    <property type="entry name" value="Chorismate lyase-like"/>
    <property type="match status" value="1"/>
</dbReference>
<dbReference type="PROSITE" id="PS50949">
    <property type="entry name" value="HTH_GNTR"/>
    <property type="match status" value="1"/>
</dbReference>
<gene>
    <name evidence="5" type="ORF">ACFQPB_20735</name>
</gene>
<evidence type="ECO:0000313" key="6">
    <source>
        <dbReference type="Proteomes" id="UP001596501"/>
    </source>
</evidence>
<keyword evidence="2" id="KW-0238">DNA-binding</keyword>
<name>A0ABW2QQC9_9BURK</name>
<dbReference type="InterPro" id="IPR000524">
    <property type="entry name" value="Tscrpt_reg_HTH_GntR"/>
</dbReference>
<sequence>MSEILQPLYARLRDALRGDILAGRLRVHDKLPSEHELVQAHGVSRITVRQALADLQREGLITRLQGKGAYVSAPRTTQALQRLEGLGEALSAHGQAVHSQRLSMKRLKGSPDVVSALQLSPGSEVYQLRTLRYVDRLPVSLNESHYPLPLGERMVRLDLSGRDVIEVLEHDLGLRVSQARMEISAVPMPKLAAKWLQATPDGPALQVRRVLLDDEGKPLQLETATHHADRFSYQLTMSR</sequence>
<dbReference type="EMBL" id="JBHTCA010000028">
    <property type="protein sequence ID" value="MFC7411297.1"/>
    <property type="molecule type" value="Genomic_DNA"/>
</dbReference>
<dbReference type="InterPro" id="IPR011663">
    <property type="entry name" value="UTRA"/>
</dbReference>
<evidence type="ECO:0000313" key="5">
    <source>
        <dbReference type="EMBL" id="MFC7411297.1"/>
    </source>
</evidence>
<dbReference type="PRINTS" id="PR00035">
    <property type="entry name" value="HTHGNTR"/>
</dbReference>
<dbReference type="Pfam" id="PF00392">
    <property type="entry name" value="GntR"/>
    <property type="match status" value="1"/>
</dbReference>
<organism evidence="5 6">
    <name type="scientific">Hydrogenophaga atypica</name>
    <dbReference type="NCBI Taxonomy" id="249409"/>
    <lineage>
        <taxon>Bacteria</taxon>
        <taxon>Pseudomonadati</taxon>
        <taxon>Pseudomonadota</taxon>
        <taxon>Betaproteobacteria</taxon>
        <taxon>Burkholderiales</taxon>
        <taxon>Comamonadaceae</taxon>
        <taxon>Hydrogenophaga</taxon>
    </lineage>
</organism>
<dbReference type="PANTHER" id="PTHR44846:SF1">
    <property type="entry name" value="MANNOSYL-D-GLYCERATE TRANSPORT_METABOLISM SYSTEM REPRESSOR MNGR-RELATED"/>
    <property type="match status" value="1"/>
</dbReference>
<dbReference type="InterPro" id="IPR036390">
    <property type="entry name" value="WH_DNA-bd_sf"/>
</dbReference>
<keyword evidence="1" id="KW-0805">Transcription regulation</keyword>
<evidence type="ECO:0000259" key="4">
    <source>
        <dbReference type="PROSITE" id="PS50949"/>
    </source>
</evidence>
<reference evidence="6" key="1">
    <citation type="journal article" date="2019" name="Int. J. Syst. Evol. Microbiol.">
        <title>The Global Catalogue of Microorganisms (GCM) 10K type strain sequencing project: providing services to taxonomists for standard genome sequencing and annotation.</title>
        <authorList>
            <consortium name="The Broad Institute Genomics Platform"/>
            <consortium name="The Broad Institute Genome Sequencing Center for Infectious Disease"/>
            <person name="Wu L."/>
            <person name="Ma J."/>
        </authorList>
    </citation>
    <scope>NUCLEOTIDE SEQUENCE [LARGE SCALE GENOMIC DNA]</scope>
    <source>
        <strain evidence="6">CGMCC 1.12371</strain>
    </source>
</reference>
<dbReference type="SMART" id="SM00345">
    <property type="entry name" value="HTH_GNTR"/>
    <property type="match status" value="1"/>
</dbReference>
<dbReference type="SMART" id="SM00866">
    <property type="entry name" value="UTRA"/>
    <property type="match status" value="1"/>
</dbReference>
<proteinExistence type="predicted"/>
<dbReference type="RefSeq" id="WP_382227510.1">
    <property type="nucleotide sequence ID" value="NZ_JBHTCA010000028.1"/>
</dbReference>
<feature type="domain" description="HTH gntR-type" evidence="4">
    <location>
        <begin position="6"/>
        <end position="74"/>
    </location>
</feature>
<dbReference type="Proteomes" id="UP001596501">
    <property type="component" value="Unassembled WGS sequence"/>
</dbReference>
<dbReference type="InterPro" id="IPR028978">
    <property type="entry name" value="Chorismate_lyase_/UTRA_dom_sf"/>
</dbReference>
<dbReference type="CDD" id="cd07377">
    <property type="entry name" value="WHTH_GntR"/>
    <property type="match status" value="1"/>
</dbReference>
<comment type="caution">
    <text evidence="5">The sequence shown here is derived from an EMBL/GenBank/DDBJ whole genome shotgun (WGS) entry which is preliminary data.</text>
</comment>
<evidence type="ECO:0000256" key="3">
    <source>
        <dbReference type="ARBA" id="ARBA00023163"/>
    </source>
</evidence>
<dbReference type="InterPro" id="IPR036388">
    <property type="entry name" value="WH-like_DNA-bd_sf"/>
</dbReference>
<dbReference type="InterPro" id="IPR050679">
    <property type="entry name" value="Bact_HTH_transcr_reg"/>
</dbReference>
<accession>A0ABW2QQC9</accession>
<dbReference type="PANTHER" id="PTHR44846">
    <property type="entry name" value="MANNOSYL-D-GLYCERATE TRANSPORT/METABOLISM SYSTEM REPRESSOR MNGR-RELATED"/>
    <property type="match status" value="1"/>
</dbReference>
<dbReference type="Gene3D" id="1.10.10.10">
    <property type="entry name" value="Winged helix-like DNA-binding domain superfamily/Winged helix DNA-binding domain"/>
    <property type="match status" value="1"/>
</dbReference>
<dbReference type="SUPFAM" id="SSF46785">
    <property type="entry name" value="Winged helix' DNA-binding domain"/>
    <property type="match status" value="1"/>
</dbReference>